<dbReference type="PANTHER" id="PTHR48050">
    <property type="entry name" value="STEROL 3-BETA-GLUCOSYLTRANSFERASE"/>
    <property type="match status" value="1"/>
</dbReference>
<dbReference type="GO" id="GO:0008194">
    <property type="term" value="F:UDP-glycosyltransferase activity"/>
    <property type="evidence" value="ECO:0007669"/>
    <property type="project" value="InterPro"/>
</dbReference>
<dbReference type="RefSeq" id="WP_190833330.1">
    <property type="nucleotide sequence ID" value="NZ_CAWPPI010000076.1"/>
</dbReference>
<dbReference type="InterPro" id="IPR004276">
    <property type="entry name" value="GlycoTrans_28_N"/>
</dbReference>
<comment type="caution">
    <text evidence="2">The sequence shown here is derived from an EMBL/GenBank/DDBJ whole genome shotgun (WGS) entry which is preliminary data.</text>
</comment>
<dbReference type="Pfam" id="PF00201">
    <property type="entry name" value="UDPGT"/>
    <property type="match status" value="1"/>
</dbReference>
<evidence type="ECO:0000313" key="2">
    <source>
        <dbReference type="EMBL" id="MBD2775229.1"/>
    </source>
</evidence>
<evidence type="ECO:0000259" key="1">
    <source>
        <dbReference type="Pfam" id="PF03033"/>
    </source>
</evidence>
<sequence>MTHFGIICPGVSGHLNPMIALARELQERGHRVTLINFLDAEASAQAAGVEFRVIAPEEFPLGKTRELQKIDGELSGFAALKFTINYFTDLAKIRLQNAPDVIRDAGIEALLVDQVSPEGGTIADYLGIPFITICIALPMNPEPNIPPFFTTWSYQPVWWAKWRNQITYSLINLLFLPGFKIVQTYRKQWNLPLYSQLTDVWSTIAQISQLPTEFDFPRIVPEHFYYTGPFVNPTARKQVDFPYEQLSEKPLIYASLGTLKNRFVEVFQGIAAACDREDVQLLISLGGASIAEALGELPGSPIVVNYAPQLELLKRASLCITHAGLNSVLESLSAGVPMVAIPPGDDQPGISARLAWVGAGEYITVKNFNRDRLKTLVHQVLTNDSYRQNARRLQATISKANGVKLAVDIIEEKLSHT</sequence>
<protein>
    <submittedName>
        <fullName evidence="2">Glycosyltransferase</fullName>
    </submittedName>
</protein>
<organism evidence="2 3">
    <name type="scientific">Iningainema tapete BLCC-T55</name>
    <dbReference type="NCBI Taxonomy" id="2748662"/>
    <lineage>
        <taxon>Bacteria</taxon>
        <taxon>Bacillati</taxon>
        <taxon>Cyanobacteriota</taxon>
        <taxon>Cyanophyceae</taxon>
        <taxon>Nostocales</taxon>
        <taxon>Scytonemataceae</taxon>
        <taxon>Iningainema tapete</taxon>
    </lineage>
</organism>
<dbReference type="SUPFAM" id="SSF53756">
    <property type="entry name" value="UDP-Glycosyltransferase/glycogen phosphorylase"/>
    <property type="match status" value="1"/>
</dbReference>
<dbReference type="GO" id="GO:0016758">
    <property type="term" value="F:hexosyltransferase activity"/>
    <property type="evidence" value="ECO:0007669"/>
    <property type="project" value="InterPro"/>
</dbReference>
<name>A0A8J7C756_9CYAN</name>
<gene>
    <name evidence="2" type="ORF">ICL16_25000</name>
</gene>
<dbReference type="FunFam" id="3.40.50.2000:FF:000072">
    <property type="entry name" value="Glycosyl transferase"/>
    <property type="match status" value="1"/>
</dbReference>
<dbReference type="GO" id="GO:0033072">
    <property type="term" value="P:vancomycin biosynthetic process"/>
    <property type="evidence" value="ECO:0007669"/>
    <property type="project" value="UniProtKB-ARBA"/>
</dbReference>
<dbReference type="InterPro" id="IPR050426">
    <property type="entry name" value="Glycosyltransferase_28"/>
</dbReference>
<dbReference type="AlphaFoldDB" id="A0A8J7C756"/>
<dbReference type="Proteomes" id="UP000629098">
    <property type="component" value="Unassembled WGS sequence"/>
</dbReference>
<reference evidence="2" key="1">
    <citation type="submission" date="2020-09" db="EMBL/GenBank/DDBJ databases">
        <title>Iningainema tapete sp. nov. (Scytonemataceae, Cyanobacteria) from greenhouses in central Florida (USA) produces two types of nodularin with biosynthetic potential for microcystin-LR and anabaenopeptins.</title>
        <authorList>
            <person name="Berthold D.E."/>
            <person name="Lefler F.W."/>
            <person name="Huang I.-S."/>
            <person name="Abdulla H."/>
            <person name="Zimba P.V."/>
            <person name="Laughinghouse H.D. IV."/>
        </authorList>
    </citation>
    <scope>NUCLEOTIDE SEQUENCE</scope>
    <source>
        <strain evidence="2">BLCCT55</strain>
    </source>
</reference>
<dbReference type="EMBL" id="JACXAE010000076">
    <property type="protein sequence ID" value="MBD2775229.1"/>
    <property type="molecule type" value="Genomic_DNA"/>
</dbReference>
<dbReference type="Gene3D" id="3.40.50.2000">
    <property type="entry name" value="Glycogen Phosphorylase B"/>
    <property type="match status" value="2"/>
</dbReference>
<dbReference type="Pfam" id="PF03033">
    <property type="entry name" value="Glyco_transf_28"/>
    <property type="match status" value="1"/>
</dbReference>
<accession>A0A8J7C756</accession>
<dbReference type="GO" id="GO:0005975">
    <property type="term" value="P:carbohydrate metabolic process"/>
    <property type="evidence" value="ECO:0007669"/>
    <property type="project" value="InterPro"/>
</dbReference>
<dbReference type="InterPro" id="IPR002213">
    <property type="entry name" value="UDP_glucos_trans"/>
</dbReference>
<keyword evidence="3" id="KW-1185">Reference proteome</keyword>
<proteinExistence type="predicted"/>
<evidence type="ECO:0000313" key="3">
    <source>
        <dbReference type="Proteomes" id="UP000629098"/>
    </source>
</evidence>
<feature type="domain" description="Glycosyltransferase family 28 N-terminal" evidence="1">
    <location>
        <begin position="10"/>
        <end position="65"/>
    </location>
</feature>
<dbReference type="CDD" id="cd03784">
    <property type="entry name" value="GT1_Gtf-like"/>
    <property type="match status" value="1"/>
</dbReference>
<dbReference type="PANTHER" id="PTHR48050:SF13">
    <property type="entry name" value="STEROL 3-BETA-GLUCOSYLTRANSFERASE UGT80A2"/>
    <property type="match status" value="1"/>
</dbReference>